<evidence type="ECO:0000313" key="3">
    <source>
        <dbReference type="Proteomes" id="UP000258707"/>
    </source>
</evidence>
<gene>
    <name evidence="2" type="ORF">AArc1_0808</name>
</gene>
<sequence>MTPSTADSVERRSVIGAAGGLAITALAGCLGNGSDGAADDSDDDSNGDEPDAIGSDGLVYAFSPDRISILDPTEGEVVDEITDGFDDESWADPQITHDYERIFVVEESLSQVHVLDTETRTHETAIDVGPGINHIYHPVDDEIWVHADDEGTFYVIDVDTLEVSEIVESGLDGEGHGKLLYHESMGDTGYATNVNDPGIPAIDLEAYERTAFLEFGEAGGTHYKAYGPRNGLAYVEYVGGTTVVDTETDEIVDELDFTGGMFLSPDEDRLAIVDDEVHFVDVTSEESDVLASLAIDGGPSTVRFGPAGAFAFVANAESADVAVIDVSELEEVDRLEAGETDSRNRMAVSGEDYFITPADGDESVAVVDMTAQDVELIEVGDSVDTVQYVGDSGTGYTGRYR</sequence>
<dbReference type="InterPro" id="IPR011048">
    <property type="entry name" value="Haem_d1_sf"/>
</dbReference>
<evidence type="ECO:0000313" key="2">
    <source>
        <dbReference type="EMBL" id="AXR77150.1"/>
    </source>
</evidence>
<dbReference type="InterPro" id="IPR015943">
    <property type="entry name" value="WD40/YVTN_repeat-like_dom_sf"/>
</dbReference>
<dbReference type="AlphaFoldDB" id="A0A346PCA5"/>
<dbReference type="GeneID" id="37637619"/>
<dbReference type="PANTHER" id="PTHR47197:SF3">
    <property type="entry name" value="DIHYDRO-HEME D1 DEHYDROGENASE"/>
    <property type="match status" value="1"/>
</dbReference>
<feature type="compositionally biased region" description="Acidic residues" evidence="1">
    <location>
        <begin position="37"/>
        <end position="51"/>
    </location>
</feature>
<proteinExistence type="predicted"/>
<dbReference type="PANTHER" id="PTHR47197">
    <property type="entry name" value="PROTEIN NIRF"/>
    <property type="match status" value="1"/>
</dbReference>
<feature type="region of interest" description="Disordered" evidence="1">
    <location>
        <begin position="34"/>
        <end position="55"/>
    </location>
</feature>
<dbReference type="KEGG" id="nan:AArc1_0808"/>
<protein>
    <submittedName>
        <fullName evidence="2">Secreted protein with beta-propeller repeat domain</fullName>
    </submittedName>
</protein>
<accession>A0A346PCA5</accession>
<dbReference type="EMBL" id="CP024047">
    <property type="protein sequence ID" value="AXR77150.1"/>
    <property type="molecule type" value="Genomic_DNA"/>
</dbReference>
<evidence type="ECO:0000256" key="1">
    <source>
        <dbReference type="SAM" id="MobiDB-lite"/>
    </source>
</evidence>
<dbReference type="RefSeq" id="WP_117363355.1">
    <property type="nucleotide sequence ID" value="NZ_CP024047.1"/>
</dbReference>
<dbReference type="SUPFAM" id="SSF51004">
    <property type="entry name" value="C-terminal (heme d1) domain of cytochrome cd1-nitrite reductase"/>
    <property type="match status" value="1"/>
</dbReference>
<dbReference type="InterPro" id="IPR051200">
    <property type="entry name" value="Host-pathogen_enzymatic-act"/>
</dbReference>
<organism evidence="2 3">
    <name type="scientific">Natrarchaeobaculum sulfurireducens</name>
    <dbReference type="NCBI Taxonomy" id="2044521"/>
    <lineage>
        <taxon>Archaea</taxon>
        <taxon>Methanobacteriati</taxon>
        <taxon>Methanobacteriota</taxon>
        <taxon>Stenosarchaea group</taxon>
        <taxon>Halobacteria</taxon>
        <taxon>Halobacteriales</taxon>
        <taxon>Natrialbaceae</taxon>
        <taxon>Natrarchaeobaculum</taxon>
    </lineage>
</organism>
<reference evidence="3" key="1">
    <citation type="submission" date="2017-10" db="EMBL/GenBank/DDBJ databases">
        <title>Phenotypic and genomic properties of facultatively anaerobic sulfur-reducing natronoarchaea from hypersaline soda lakes.</title>
        <authorList>
            <person name="Sorokin D.Y."/>
            <person name="Kublanov I.V."/>
            <person name="Roman P."/>
            <person name="Sinninghe Damste J.S."/>
            <person name="Golyshin P.N."/>
            <person name="Rojo D."/>
            <person name="Ciordia S."/>
            <person name="Mena Md.C."/>
            <person name="Ferrer M."/>
            <person name="Messina E."/>
            <person name="Smedile F."/>
            <person name="La Spada G."/>
            <person name="La Cono V."/>
            <person name="Yakimov M.M."/>
        </authorList>
    </citation>
    <scope>NUCLEOTIDE SEQUENCE [LARGE SCALE GENOMIC DNA]</scope>
    <source>
        <strain evidence="3">AArc1</strain>
    </source>
</reference>
<dbReference type="Proteomes" id="UP000258707">
    <property type="component" value="Chromosome"/>
</dbReference>
<dbReference type="Gene3D" id="2.130.10.10">
    <property type="entry name" value="YVTN repeat-like/Quinoprotein amine dehydrogenase"/>
    <property type="match status" value="2"/>
</dbReference>
<name>A0A346PCA5_9EURY</name>